<proteinExistence type="predicted"/>
<evidence type="ECO:0000313" key="3">
    <source>
        <dbReference type="Proteomes" id="UP001159363"/>
    </source>
</evidence>
<keyword evidence="3" id="KW-1185">Reference proteome</keyword>
<reference evidence="2 3" key="1">
    <citation type="submission" date="2023-02" db="EMBL/GenBank/DDBJ databases">
        <title>LHISI_Scaffold_Assembly.</title>
        <authorList>
            <person name="Stuart O.P."/>
            <person name="Cleave R."/>
            <person name="Magrath M.J.L."/>
            <person name="Mikheyev A.S."/>
        </authorList>
    </citation>
    <scope>NUCLEOTIDE SEQUENCE [LARGE SCALE GENOMIC DNA]</scope>
    <source>
        <strain evidence="2">Daus_M_001</strain>
        <tissue evidence="2">Leg muscle</tissue>
    </source>
</reference>
<dbReference type="EMBL" id="JARBHB010000013">
    <property type="protein sequence ID" value="KAJ8870461.1"/>
    <property type="molecule type" value="Genomic_DNA"/>
</dbReference>
<gene>
    <name evidence="2" type="ORF">PR048_029483</name>
</gene>
<organism evidence="2 3">
    <name type="scientific">Dryococelus australis</name>
    <dbReference type="NCBI Taxonomy" id="614101"/>
    <lineage>
        <taxon>Eukaryota</taxon>
        <taxon>Metazoa</taxon>
        <taxon>Ecdysozoa</taxon>
        <taxon>Arthropoda</taxon>
        <taxon>Hexapoda</taxon>
        <taxon>Insecta</taxon>
        <taxon>Pterygota</taxon>
        <taxon>Neoptera</taxon>
        <taxon>Polyneoptera</taxon>
        <taxon>Phasmatodea</taxon>
        <taxon>Verophasmatodea</taxon>
        <taxon>Anareolatae</taxon>
        <taxon>Phasmatidae</taxon>
        <taxon>Eurycanthinae</taxon>
        <taxon>Dryococelus</taxon>
    </lineage>
</organism>
<protein>
    <submittedName>
        <fullName evidence="2">Uncharacterized protein</fullName>
    </submittedName>
</protein>
<comment type="caution">
    <text evidence="2">The sequence shown here is derived from an EMBL/GenBank/DDBJ whole genome shotgun (WGS) entry which is preliminary data.</text>
</comment>
<evidence type="ECO:0000313" key="2">
    <source>
        <dbReference type="EMBL" id="KAJ8870461.1"/>
    </source>
</evidence>
<feature type="region of interest" description="Disordered" evidence="1">
    <location>
        <begin position="1"/>
        <end position="24"/>
    </location>
</feature>
<accession>A0ABQ9GFS3</accession>
<name>A0ABQ9GFS3_9NEOP</name>
<sequence>MEQRRNARAGGNVKISEKNPPISSIARLDNPGVAIDGASRPEKVEWGRSRPRFVVREHPSQHSYGVVPRNHGGTGIRMAASGFEPSLYKSSRCFGAWNLPPSSGETLESVNNRSRRNNMNSPLPLNFKDKNKYLRLRCLAQREERCNWDFWPKDWWQQLRVLLKLNKIGYGVICVGHHDGNTARLARRSDKALGVRVSVARIAPSLLDQFCGNRGHRKPATFGLNTFLKDSSAVENFGTLPWRKRCRKDDDEEKRGADCGETMRSRTEFTTLATCESSHGQFVNTAREGWELLLCDSGNGGVICVNAGSSARDPTLASARSVYVAARVNIAKCETVILGDVVPSPLPLFGYNGRCMTFTAAGEMCQGRCSAEENATQLENNLRVPTERKPNGMLEKQRNFSPQGPPWPSVGIVPDDDAGRRVFSGISPFPPTFHSGGAPYSLQSPTSAPETSLLRAAQISSLTHTTHFAPHSGNDLRVSPAVDACAWADGTARPAGAGLHSDRRRRAFHPSCPTLHPSPRLHDASHHLPPLFYEVLGVSHPSVLDSQLSQLIQDGVICLLVFRSGPLARSPTLNPSEPTSPEVGGLAGGFAGKAIQSKRQTAGGDKMFAERPKSRVCSRGGIWQEKKRHEVMKIWLPSKSKAHQTIIYDNWTAASVQLVAIVDVAVIRSGQYPPGLQDILLILKSFGSAWH</sequence>
<dbReference type="Proteomes" id="UP001159363">
    <property type="component" value="Chromosome 12"/>
</dbReference>
<evidence type="ECO:0000256" key="1">
    <source>
        <dbReference type="SAM" id="MobiDB-lite"/>
    </source>
</evidence>